<name>A0A1Y1YIV1_9FUNG</name>
<dbReference type="InterPro" id="IPR027799">
    <property type="entry name" value="Rtf2_RING-finger"/>
</dbReference>
<dbReference type="PANTHER" id="PTHR12775:SF0">
    <property type="entry name" value="REPLICATION TERMINATION FACTOR 2"/>
    <property type="match status" value="1"/>
</dbReference>
<dbReference type="OrthoDB" id="247013at2759"/>
<sequence>MGGDGGSIPKRIELVRQKRKTERTDEASKIISEWFYCALSKKPLEVPVVSCVLGKLYNKEAILEYVLDPSSYGDADKICPHIKNLKDVTVLKLTPNPAFEGSQASNIAQFDRTLPSKYVCPITMKEMNGKHKFSYLLSCGCVLSEQALKEVPSSNCLICNKAYSSEDVMTLNPKGQDLERQQALLETRRKAKKDKKD</sequence>
<dbReference type="Pfam" id="PF04641">
    <property type="entry name" value="Rtf2"/>
    <property type="match status" value="1"/>
</dbReference>
<evidence type="ECO:0000256" key="1">
    <source>
        <dbReference type="ARBA" id="ARBA00009885"/>
    </source>
</evidence>
<dbReference type="GO" id="GO:0006274">
    <property type="term" value="P:DNA replication termination"/>
    <property type="evidence" value="ECO:0007669"/>
    <property type="project" value="TreeGrafter"/>
</dbReference>
<dbReference type="InParanoid" id="A0A1Y1YIV1"/>
<evidence type="ECO:0000313" key="2">
    <source>
        <dbReference type="EMBL" id="ORX97666.1"/>
    </source>
</evidence>
<keyword evidence="3" id="KW-1185">Reference proteome</keyword>
<accession>A0A1Y1YIV1</accession>
<reference evidence="2 3" key="1">
    <citation type="submission" date="2016-07" db="EMBL/GenBank/DDBJ databases">
        <title>Pervasive Adenine N6-methylation of Active Genes in Fungi.</title>
        <authorList>
            <consortium name="DOE Joint Genome Institute"/>
            <person name="Mondo S.J."/>
            <person name="Dannebaum R.O."/>
            <person name="Kuo R.C."/>
            <person name="Labutti K."/>
            <person name="Haridas S."/>
            <person name="Kuo A."/>
            <person name="Salamov A."/>
            <person name="Ahrendt S.R."/>
            <person name="Lipzen A."/>
            <person name="Sullivan W."/>
            <person name="Andreopoulos W.B."/>
            <person name="Clum A."/>
            <person name="Lindquist E."/>
            <person name="Daum C."/>
            <person name="Ramamoorthy G.K."/>
            <person name="Gryganskyi A."/>
            <person name="Culley D."/>
            <person name="Magnuson J.K."/>
            <person name="James T.Y."/>
            <person name="O'Malley M.A."/>
            <person name="Stajich J.E."/>
            <person name="Spatafora J.W."/>
            <person name="Visel A."/>
            <person name="Grigoriev I.V."/>
        </authorList>
    </citation>
    <scope>NUCLEOTIDE SEQUENCE [LARGE SCALE GENOMIC DNA]</scope>
    <source>
        <strain evidence="2 3">CBS 931.73</strain>
    </source>
</reference>
<proteinExistence type="inferred from homology"/>
<dbReference type="GO" id="GO:0005634">
    <property type="term" value="C:nucleus"/>
    <property type="evidence" value="ECO:0007669"/>
    <property type="project" value="TreeGrafter"/>
</dbReference>
<organism evidence="2 3">
    <name type="scientific">Basidiobolus meristosporus CBS 931.73</name>
    <dbReference type="NCBI Taxonomy" id="1314790"/>
    <lineage>
        <taxon>Eukaryota</taxon>
        <taxon>Fungi</taxon>
        <taxon>Fungi incertae sedis</taxon>
        <taxon>Zoopagomycota</taxon>
        <taxon>Entomophthoromycotina</taxon>
        <taxon>Basidiobolomycetes</taxon>
        <taxon>Basidiobolales</taxon>
        <taxon>Basidiobolaceae</taxon>
        <taxon>Basidiobolus</taxon>
    </lineage>
</organism>
<dbReference type="AlphaFoldDB" id="A0A1Y1YIV1"/>
<feature type="non-terminal residue" evidence="2">
    <location>
        <position position="197"/>
    </location>
</feature>
<dbReference type="Proteomes" id="UP000193498">
    <property type="component" value="Unassembled WGS sequence"/>
</dbReference>
<evidence type="ECO:0000313" key="3">
    <source>
        <dbReference type="Proteomes" id="UP000193498"/>
    </source>
</evidence>
<dbReference type="STRING" id="1314790.A0A1Y1YIV1"/>
<protein>
    <submittedName>
        <fullName evidence="2">DUF602-domain-containing protein</fullName>
    </submittedName>
</protein>
<gene>
    <name evidence="2" type="ORF">K493DRAFT_314003</name>
</gene>
<dbReference type="FunCoup" id="A0A1Y1YIV1">
    <property type="interactions" value="1005"/>
</dbReference>
<dbReference type="PANTHER" id="PTHR12775">
    <property type="entry name" value="PROTEIN C20ORF43 HOMOLOG"/>
    <property type="match status" value="1"/>
</dbReference>
<comment type="caution">
    <text evidence="2">The sequence shown here is derived from an EMBL/GenBank/DDBJ whole genome shotgun (WGS) entry which is preliminary data.</text>
</comment>
<dbReference type="EMBL" id="MCFE01000128">
    <property type="protein sequence ID" value="ORX97666.1"/>
    <property type="molecule type" value="Genomic_DNA"/>
</dbReference>
<dbReference type="InterPro" id="IPR006735">
    <property type="entry name" value="Rtf2"/>
</dbReference>
<comment type="similarity">
    <text evidence="1">Belongs to the rtf2 family.</text>
</comment>
<dbReference type="CDD" id="cd16653">
    <property type="entry name" value="RING-like_Rtf2"/>
    <property type="match status" value="1"/>
</dbReference>